<evidence type="ECO:0000313" key="3">
    <source>
        <dbReference type="Proteomes" id="UP000177208"/>
    </source>
</evidence>
<dbReference type="InterPro" id="IPR029057">
    <property type="entry name" value="PRTase-like"/>
</dbReference>
<gene>
    <name evidence="2" type="ORF">A2774_01190</name>
</gene>
<dbReference type="CDD" id="cd06223">
    <property type="entry name" value="PRTases_typeI"/>
    <property type="match status" value="1"/>
</dbReference>
<evidence type="ECO:0000259" key="1">
    <source>
        <dbReference type="Pfam" id="PF14681"/>
    </source>
</evidence>
<feature type="domain" description="Phosphoribosyltransferase" evidence="1">
    <location>
        <begin position="5"/>
        <end position="104"/>
    </location>
</feature>
<dbReference type="SUPFAM" id="SSF53271">
    <property type="entry name" value="PRTase-like"/>
    <property type="match status" value="1"/>
</dbReference>
<protein>
    <recommendedName>
        <fullName evidence="1">Phosphoribosyltransferase domain-containing protein</fullName>
    </recommendedName>
</protein>
<dbReference type="Pfam" id="PF14681">
    <property type="entry name" value="UPRTase"/>
    <property type="match status" value="1"/>
</dbReference>
<reference evidence="2 3" key="1">
    <citation type="journal article" date="2016" name="Nat. Commun.">
        <title>Thousands of microbial genomes shed light on interconnected biogeochemical processes in an aquifer system.</title>
        <authorList>
            <person name="Anantharaman K."/>
            <person name="Brown C.T."/>
            <person name="Hug L.A."/>
            <person name="Sharon I."/>
            <person name="Castelle C.J."/>
            <person name="Probst A.J."/>
            <person name="Thomas B.C."/>
            <person name="Singh A."/>
            <person name="Wilkins M.J."/>
            <person name="Karaoz U."/>
            <person name="Brodie E.L."/>
            <person name="Williams K.H."/>
            <person name="Hubbard S.S."/>
            <person name="Banfield J.F."/>
        </authorList>
    </citation>
    <scope>NUCLEOTIDE SEQUENCE [LARGE SCALE GENOMIC DNA]</scope>
</reference>
<dbReference type="Gene3D" id="3.40.50.2020">
    <property type="match status" value="1"/>
</dbReference>
<organism evidence="2 3">
    <name type="scientific">Candidatus Roizmanbacteria bacterium RIFCSPHIGHO2_01_FULL_39_12c</name>
    <dbReference type="NCBI Taxonomy" id="1802031"/>
    <lineage>
        <taxon>Bacteria</taxon>
        <taxon>Candidatus Roizmaniibacteriota</taxon>
    </lineage>
</organism>
<dbReference type="EMBL" id="MFZG01000043">
    <property type="protein sequence ID" value="OGK15012.1"/>
    <property type="molecule type" value="Genomic_DNA"/>
</dbReference>
<accession>A0A1F7G8Q3</accession>
<dbReference type="Proteomes" id="UP000177208">
    <property type="component" value="Unassembled WGS sequence"/>
</dbReference>
<dbReference type="AlphaFoldDB" id="A0A1F7G8Q3"/>
<dbReference type="InterPro" id="IPR000836">
    <property type="entry name" value="PRTase_dom"/>
</dbReference>
<sequence>MDNGIIVGIPRSGIPMSKGLSSLLPSYPYYLVNNVNGWESNEEPDCILIVDSVIVTGETMSEAVKKLANGQKKSDLFIFSAVASESGIRRLLWFYPNLKIYVGERAEIIYRFDHYRRRQVATLEGFGNIGSLISKD</sequence>
<proteinExistence type="predicted"/>
<evidence type="ECO:0000313" key="2">
    <source>
        <dbReference type="EMBL" id="OGK15012.1"/>
    </source>
</evidence>
<name>A0A1F7G8Q3_9BACT</name>
<comment type="caution">
    <text evidence="2">The sequence shown here is derived from an EMBL/GenBank/DDBJ whole genome shotgun (WGS) entry which is preliminary data.</text>
</comment>